<proteinExistence type="predicted"/>
<evidence type="ECO:0000313" key="1">
    <source>
        <dbReference type="EMBL" id="GHJ89515.1"/>
    </source>
</evidence>
<dbReference type="Proteomes" id="UP000620104">
    <property type="component" value="Unassembled WGS sequence"/>
</dbReference>
<sequence length="229" mass="25381">MILHRLFEDFNSISDSSPTPRRGVRSLLRSARISLLPSAPSSRRGPCLAINLPGAEPLSTNDAHGWRDSLVELGRHGVSRTTNINFLPSGKVTSAARAIRSSQNPIRIAAKVFMLPGSRLGGGLRSTECFENLARMPNKTLPWSDDHVIVQKQVTRGTRCHVVNVVARLREFADLAGEEEECQPEMTWRARRQPLKLTSLAVISVSYFKVAIPHLPKMTCVSIPNSRRI</sequence>
<keyword evidence="2" id="KW-1185">Reference proteome</keyword>
<evidence type="ECO:0000313" key="2">
    <source>
        <dbReference type="Proteomes" id="UP000620104"/>
    </source>
</evidence>
<accession>A0A8H3YH31</accession>
<gene>
    <name evidence="1" type="ORF">NliqN6_5917</name>
</gene>
<reference evidence="1" key="1">
    <citation type="submission" date="2020-07" db="EMBL/GenBank/DDBJ databases">
        <title>Draft Genome Sequence of a Deep-Sea Yeast, Naganishia (Cryptococcus) liquefaciens strain N6.</title>
        <authorList>
            <person name="Han Y.W."/>
            <person name="Kajitani R."/>
            <person name="Morimoto H."/>
            <person name="Parhat M."/>
            <person name="Tsubouchi H."/>
            <person name="Bakenova O."/>
            <person name="Ogata M."/>
            <person name="Argunhan B."/>
            <person name="Aoki R."/>
            <person name="Kajiwara S."/>
            <person name="Itoh T."/>
            <person name="Iwasaki H."/>
        </authorList>
    </citation>
    <scope>NUCLEOTIDE SEQUENCE</scope>
    <source>
        <strain evidence="1">N6</strain>
    </source>
</reference>
<dbReference type="AlphaFoldDB" id="A0A8H3YH31"/>
<name>A0A8H3YH31_9TREE</name>
<dbReference type="EMBL" id="BLZA01000046">
    <property type="protein sequence ID" value="GHJ89515.1"/>
    <property type="molecule type" value="Genomic_DNA"/>
</dbReference>
<protein>
    <submittedName>
        <fullName evidence="1">Uncharacterized protein</fullName>
    </submittedName>
</protein>
<comment type="caution">
    <text evidence="1">The sequence shown here is derived from an EMBL/GenBank/DDBJ whole genome shotgun (WGS) entry which is preliminary data.</text>
</comment>
<organism evidence="1 2">
    <name type="scientific">Naganishia liquefaciens</name>
    <dbReference type="NCBI Taxonomy" id="104408"/>
    <lineage>
        <taxon>Eukaryota</taxon>
        <taxon>Fungi</taxon>
        <taxon>Dikarya</taxon>
        <taxon>Basidiomycota</taxon>
        <taxon>Agaricomycotina</taxon>
        <taxon>Tremellomycetes</taxon>
        <taxon>Filobasidiales</taxon>
        <taxon>Filobasidiaceae</taxon>
        <taxon>Naganishia</taxon>
    </lineage>
</organism>